<proteinExistence type="predicted"/>
<evidence type="ECO:0000313" key="3">
    <source>
        <dbReference type="EMBL" id="GFQ89748.1"/>
    </source>
</evidence>
<dbReference type="AlphaFoldDB" id="A0A8X6KFN4"/>
<gene>
    <name evidence="3" type="ORF">TNCT_377781</name>
    <name evidence="2" type="ORF">TNCT_448381</name>
</gene>
<keyword evidence="4" id="KW-1185">Reference proteome</keyword>
<feature type="region of interest" description="Disordered" evidence="1">
    <location>
        <begin position="1"/>
        <end position="31"/>
    </location>
</feature>
<dbReference type="Proteomes" id="UP000887116">
    <property type="component" value="Unassembled WGS sequence"/>
</dbReference>
<evidence type="ECO:0000313" key="2">
    <source>
        <dbReference type="EMBL" id="GFQ71656.1"/>
    </source>
</evidence>
<protein>
    <submittedName>
        <fullName evidence="2">Uncharacterized protein</fullName>
    </submittedName>
</protein>
<reference evidence="2" key="1">
    <citation type="submission" date="2020-07" db="EMBL/GenBank/DDBJ databases">
        <title>Multicomponent nature underlies the extraordinary mechanical properties of spider dragline silk.</title>
        <authorList>
            <person name="Kono N."/>
            <person name="Nakamura H."/>
            <person name="Mori M."/>
            <person name="Yoshida Y."/>
            <person name="Ohtoshi R."/>
            <person name="Malay A.D."/>
            <person name="Moran D.A.P."/>
            <person name="Tomita M."/>
            <person name="Numata K."/>
            <person name="Arakawa K."/>
        </authorList>
    </citation>
    <scope>NUCLEOTIDE SEQUENCE</scope>
</reference>
<name>A0A8X6KFN4_TRICU</name>
<feature type="region of interest" description="Disordered" evidence="1">
    <location>
        <begin position="217"/>
        <end position="239"/>
    </location>
</feature>
<evidence type="ECO:0000256" key="1">
    <source>
        <dbReference type="SAM" id="MobiDB-lite"/>
    </source>
</evidence>
<comment type="caution">
    <text evidence="2">The sequence shown here is derived from an EMBL/GenBank/DDBJ whole genome shotgun (WGS) entry which is preliminary data.</text>
</comment>
<dbReference type="EMBL" id="BMAO01003705">
    <property type="protein sequence ID" value="GFQ89748.1"/>
    <property type="molecule type" value="Genomic_DNA"/>
</dbReference>
<sequence>MEEGGVNNAENDSMEEGRVNNSGENDSMEEGGVNNVEHVMDKDARPTPFETSVTLLPSTLVPRLGSVSPSSLFDGFSPPPGFAQNLDSEFQKCHFGRAALCRAYFGSRQCAIIGFHQFGEHFTQNQRSQNTVRILCHGRLPGRGSQEIYRPVSLRCRRGAWQTRPSRTSVVSFWARADPQECRSILESIFDGTCPECRDGYVESVQEQVAEIAEWRREQQTKQKRPMETKEESVKKCAH</sequence>
<evidence type="ECO:0000313" key="4">
    <source>
        <dbReference type="Proteomes" id="UP000887116"/>
    </source>
</evidence>
<dbReference type="EMBL" id="BMAO01011151">
    <property type="protein sequence ID" value="GFQ71656.1"/>
    <property type="molecule type" value="Genomic_DNA"/>
</dbReference>
<organism evidence="2 4">
    <name type="scientific">Trichonephila clavata</name>
    <name type="common">Joro spider</name>
    <name type="synonym">Nephila clavata</name>
    <dbReference type="NCBI Taxonomy" id="2740835"/>
    <lineage>
        <taxon>Eukaryota</taxon>
        <taxon>Metazoa</taxon>
        <taxon>Ecdysozoa</taxon>
        <taxon>Arthropoda</taxon>
        <taxon>Chelicerata</taxon>
        <taxon>Arachnida</taxon>
        <taxon>Araneae</taxon>
        <taxon>Araneomorphae</taxon>
        <taxon>Entelegynae</taxon>
        <taxon>Araneoidea</taxon>
        <taxon>Nephilidae</taxon>
        <taxon>Trichonephila</taxon>
    </lineage>
</organism>
<accession>A0A8X6KFN4</accession>